<evidence type="ECO:0000256" key="14">
    <source>
        <dbReference type="ARBA" id="ARBA00022753"/>
    </source>
</evidence>
<dbReference type="Gene3D" id="1.10.8.10">
    <property type="entry name" value="DNA helicase RuvA subunit, C-terminal domain"/>
    <property type="match status" value="1"/>
</dbReference>
<evidence type="ECO:0000256" key="26">
    <source>
        <dbReference type="ARBA" id="ARBA00023288"/>
    </source>
</evidence>
<dbReference type="InterPro" id="IPR033741">
    <property type="entry name" value="SQSTM_UBA"/>
</dbReference>
<dbReference type="GO" id="GO:0002376">
    <property type="term" value="P:immune system process"/>
    <property type="evidence" value="ECO:0007669"/>
    <property type="project" value="UniProtKB-KW"/>
</dbReference>
<keyword evidence="10" id="KW-1017">Isopeptide bond</keyword>
<evidence type="ECO:0000256" key="9">
    <source>
        <dbReference type="ARBA" id="ARBA00022490"/>
    </source>
</evidence>
<organism evidence="35 36">
    <name type="scientific">Galemys pyrenaicus</name>
    <name type="common">Iberian desman</name>
    <name type="synonym">Pyrenean desman</name>
    <dbReference type="NCBI Taxonomy" id="202257"/>
    <lineage>
        <taxon>Eukaryota</taxon>
        <taxon>Metazoa</taxon>
        <taxon>Chordata</taxon>
        <taxon>Craniata</taxon>
        <taxon>Vertebrata</taxon>
        <taxon>Euteleostomi</taxon>
        <taxon>Mammalia</taxon>
        <taxon>Eutheria</taxon>
        <taxon>Laurasiatheria</taxon>
        <taxon>Eulipotyphla</taxon>
        <taxon>Talpidae</taxon>
        <taxon>Galemys</taxon>
    </lineage>
</organism>
<feature type="region of interest" description="Disordered" evidence="31">
    <location>
        <begin position="1"/>
        <end position="35"/>
    </location>
</feature>
<feature type="region of interest" description="Disordered" evidence="31">
    <location>
        <begin position="398"/>
        <end position="445"/>
    </location>
</feature>
<dbReference type="PANTHER" id="PTHR15090:SF0">
    <property type="entry name" value="SEQUESTOSOME-1"/>
    <property type="match status" value="1"/>
</dbReference>
<dbReference type="GO" id="GO:0000407">
    <property type="term" value="C:phagophore assembly site"/>
    <property type="evidence" value="ECO:0007669"/>
    <property type="project" value="UniProtKB-SubCell"/>
</dbReference>
<keyword evidence="20" id="KW-0391">Immunity</keyword>
<evidence type="ECO:0000256" key="2">
    <source>
        <dbReference type="ARBA" id="ARBA00004240"/>
    </source>
</evidence>
<evidence type="ECO:0000256" key="10">
    <source>
        <dbReference type="ARBA" id="ARBA00022499"/>
    </source>
</evidence>
<dbReference type="GO" id="GO:0005783">
    <property type="term" value="C:endoplasmic reticulum"/>
    <property type="evidence" value="ECO:0007669"/>
    <property type="project" value="UniProtKB-SubCell"/>
</dbReference>
<evidence type="ECO:0000256" key="19">
    <source>
        <dbReference type="ARBA" id="ARBA00022843"/>
    </source>
</evidence>
<dbReference type="EMBL" id="JAGFMF010011424">
    <property type="protein sequence ID" value="KAG8523007.1"/>
    <property type="molecule type" value="Genomic_DNA"/>
</dbReference>
<proteinExistence type="predicted"/>
<dbReference type="SUPFAM" id="SSF46934">
    <property type="entry name" value="UBA-like"/>
    <property type="match status" value="1"/>
</dbReference>
<dbReference type="PROSITE" id="PS01357">
    <property type="entry name" value="ZF_ZZ_1"/>
    <property type="match status" value="1"/>
</dbReference>
<dbReference type="Pfam" id="PF00569">
    <property type="entry name" value="ZZ"/>
    <property type="match status" value="1"/>
</dbReference>
<dbReference type="AlphaFoldDB" id="A0A8J6AQI1"/>
<keyword evidence="14" id="KW-0967">Endosome</keyword>
<keyword evidence="19" id="KW-0832">Ubl conjugation</keyword>
<feature type="compositionally biased region" description="Basic and acidic residues" evidence="31">
    <location>
        <begin position="407"/>
        <end position="417"/>
    </location>
</feature>
<reference evidence="35" key="1">
    <citation type="journal article" date="2021" name="Evol. Appl.">
        <title>The genome of the Pyrenean desman and the effects of bottlenecks and inbreeding on the genomic landscape of an endangered species.</title>
        <authorList>
            <person name="Escoda L."/>
            <person name="Castresana J."/>
        </authorList>
    </citation>
    <scope>NUCLEOTIDE SEQUENCE</scope>
    <source>
        <strain evidence="35">IBE-C5619</strain>
    </source>
</reference>
<evidence type="ECO:0000256" key="4">
    <source>
        <dbReference type="ARBA" id="ARBA00004329"/>
    </source>
</evidence>
<keyword evidence="18" id="KW-0862">Zinc</keyword>
<keyword evidence="26" id="KW-0449">Lipoprotein</keyword>
<dbReference type="InterPro" id="IPR052260">
    <property type="entry name" value="Autophagy_Rcpt_SigReg"/>
</dbReference>
<evidence type="ECO:0000256" key="21">
    <source>
        <dbReference type="ARBA" id="ARBA00022990"/>
    </source>
</evidence>
<keyword evidence="25" id="KW-0539">Nucleus</keyword>
<feature type="transmembrane region" description="Helical" evidence="32">
    <location>
        <begin position="44"/>
        <end position="66"/>
    </location>
</feature>
<evidence type="ECO:0000256" key="15">
    <source>
        <dbReference type="ARBA" id="ARBA00022771"/>
    </source>
</evidence>
<keyword evidence="22" id="KW-0072">Autophagy</keyword>
<evidence type="ECO:0000256" key="30">
    <source>
        <dbReference type="PROSITE-ProRule" id="PRU00228"/>
    </source>
</evidence>
<accession>A0A8J6AQI1</accession>
<dbReference type="GO" id="GO:0005829">
    <property type="term" value="C:cytosol"/>
    <property type="evidence" value="ECO:0007669"/>
    <property type="project" value="UniProtKB-SubCell"/>
</dbReference>
<dbReference type="Gene3D" id="3.10.20.90">
    <property type="entry name" value="Phosphatidylinositol 3-kinase Catalytic Subunit, Chain A, domain 1"/>
    <property type="match status" value="2"/>
</dbReference>
<dbReference type="SUPFAM" id="SSF54277">
    <property type="entry name" value="CAD &amp; PB1 domains"/>
    <property type="match status" value="1"/>
</dbReference>
<name>A0A8J6AQI1_GALPY</name>
<dbReference type="GO" id="GO:0000423">
    <property type="term" value="P:mitophagy"/>
    <property type="evidence" value="ECO:0007669"/>
    <property type="project" value="TreeGrafter"/>
</dbReference>
<dbReference type="GO" id="GO:0030154">
    <property type="term" value="P:cell differentiation"/>
    <property type="evidence" value="ECO:0007669"/>
    <property type="project" value="UniProtKB-KW"/>
</dbReference>
<dbReference type="PANTHER" id="PTHR15090">
    <property type="entry name" value="SEQUESTOSOME 1-RELATED"/>
    <property type="match status" value="1"/>
</dbReference>
<keyword evidence="21" id="KW-0007">Acetylation</keyword>
<evidence type="ECO:0000256" key="6">
    <source>
        <dbReference type="ARBA" id="ARBA00004419"/>
    </source>
</evidence>
<sequence length="536" mass="58324">GGSRAAAWAMGAGTRARRPRPQGAGLGGASRRPLQRPRARARRCLVGLGCLTAAMASLTVKAYLLGKEDATREIRRFSFCFSLEPEAEAEAASGPPLCERLLSRVAALFPALRPGGFQAHYRAAHYSSLWPSEKSLMLICNLLNNLDEDGDLVAFSSDEELTMAMCYVKDDIFRIYIKEKKECRRDHRPPWVQEAPRNMVHPNVICDGCNGPVVGTRYKCRVCPDYDLCAACEGKGMHREHSKLAFPSAFANLSEGFSHNRWLRKLKHGHFGWPGWEMGPPGNWSPRPPRAGDARASPTADSASGPSEDPSVNFLKNVGESVAAALSPLGIEVDIDVEHGGKRSRLTPVSTSSSSTEEKCSSQPSSCSSDPNKSEGDVEGTEAVVTLMWLLFQEQMESDNCSGGDDDWTHLSSKEVDPSTGELQSLQLPESEGPSSLDPAQEGPTGLKEAALYPHLPPGKRAGPCWAQQVLGTCWLDRVLLCLGEADPRLIESLSQMLSMGFSDEGGWLTRLLQTKNYDIGAALDTIQYSKHSLPL</sequence>
<dbReference type="CDD" id="cd14320">
    <property type="entry name" value="UBA_SQSTM"/>
    <property type="match status" value="1"/>
</dbReference>
<dbReference type="FunFam" id="3.10.20.90:FF:000169">
    <property type="entry name" value="Sequestosome 1"/>
    <property type="match status" value="1"/>
</dbReference>
<dbReference type="GO" id="GO:0005770">
    <property type="term" value="C:late endosome"/>
    <property type="evidence" value="ECO:0007669"/>
    <property type="project" value="UniProtKB-SubCell"/>
</dbReference>
<dbReference type="InterPro" id="IPR015940">
    <property type="entry name" value="UBA"/>
</dbReference>
<keyword evidence="23" id="KW-0564">Palmitate</keyword>
<protein>
    <recommendedName>
        <fullName evidence="28">Sequestosome-1</fullName>
    </recommendedName>
    <alternativeName>
        <fullName evidence="29">Ubiquitin-binding protein p62</fullName>
    </alternativeName>
</protein>
<dbReference type="GO" id="GO:0005080">
    <property type="term" value="F:protein kinase C binding"/>
    <property type="evidence" value="ECO:0007669"/>
    <property type="project" value="TreeGrafter"/>
</dbReference>
<keyword evidence="16" id="KW-0221">Differentiation</keyword>
<keyword evidence="32" id="KW-1133">Transmembrane helix</keyword>
<keyword evidence="24" id="KW-0458">Lysosome</keyword>
<dbReference type="GO" id="GO:0030017">
    <property type="term" value="C:sarcomere"/>
    <property type="evidence" value="ECO:0007669"/>
    <property type="project" value="UniProtKB-SubCell"/>
</dbReference>
<dbReference type="SMART" id="SM00165">
    <property type="entry name" value="UBA"/>
    <property type="match status" value="1"/>
</dbReference>
<dbReference type="InterPro" id="IPR043145">
    <property type="entry name" value="Znf_ZZ_sf"/>
</dbReference>
<evidence type="ECO:0000256" key="29">
    <source>
        <dbReference type="ARBA" id="ARBA00075116"/>
    </source>
</evidence>
<feature type="region of interest" description="Disordered" evidence="31">
    <location>
        <begin position="280"/>
        <end position="312"/>
    </location>
</feature>
<evidence type="ECO:0000256" key="12">
    <source>
        <dbReference type="ARBA" id="ARBA00022703"/>
    </source>
</evidence>
<evidence type="ECO:0000313" key="36">
    <source>
        <dbReference type="Proteomes" id="UP000700334"/>
    </source>
</evidence>
<evidence type="ECO:0000256" key="17">
    <source>
        <dbReference type="ARBA" id="ARBA00022824"/>
    </source>
</evidence>
<dbReference type="CDD" id="cd02340">
    <property type="entry name" value="ZZ_NBR1_like"/>
    <property type="match status" value="1"/>
</dbReference>
<keyword evidence="32" id="KW-0812">Transmembrane</keyword>
<dbReference type="GO" id="GO:0007032">
    <property type="term" value="P:endosome organization"/>
    <property type="evidence" value="ECO:0007669"/>
    <property type="project" value="TreeGrafter"/>
</dbReference>
<comment type="caution">
    <text evidence="35">The sequence shown here is derived from an EMBL/GenBank/DDBJ whole genome shotgun (WGS) entry which is preliminary data.</text>
</comment>
<dbReference type="GO" id="GO:0042802">
    <property type="term" value="F:identical protein binding"/>
    <property type="evidence" value="ECO:0007669"/>
    <property type="project" value="UniProtKB-ARBA"/>
</dbReference>
<dbReference type="PROSITE" id="PS50030">
    <property type="entry name" value="UBA"/>
    <property type="match status" value="1"/>
</dbReference>
<feature type="domain" description="UBA" evidence="33">
    <location>
        <begin position="485"/>
        <end position="530"/>
    </location>
</feature>
<dbReference type="SMART" id="SM00291">
    <property type="entry name" value="ZnF_ZZ"/>
    <property type="match status" value="1"/>
</dbReference>
<evidence type="ECO:0000256" key="5">
    <source>
        <dbReference type="ARBA" id="ARBA00004371"/>
    </source>
</evidence>
<evidence type="ECO:0000256" key="16">
    <source>
        <dbReference type="ARBA" id="ARBA00022782"/>
    </source>
</evidence>
<dbReference type="FunFam" id="3.30.60.90:FF:000012">
    <property type="entry name" value="Sequestosome 1"/>
    <property type="match status" value="1"/>
</dbReference>
<dbReference type="FunFam" id="1.10.8.10:FF:000034">
    <property type="entry name" value="Sequestosome 1"/>
    <property type="match status" value="1"/>
</dbReference>
<keyword evidence="27" id="KW-0968">Cytoplasmic vesicle</keyword>
<dbReference type="GO" id="GO:0016235">
    <property type="term" value="C:aggresome"/>
    <property type="evidence" value="ECO:0007669"/>
    <property type="project" value="TreeGrafter"/>
</dbReference>
<dbReference type="InterPro" id="IPR009060">
    <property type="entry name" value="UBA-like_sf"/>
</dbReference>
<evidence type="ECO:0000256" key="31">
    <source>
        <dbReference type="SAM" id="MobiDB-lite"/>
    </source>
</evidence>
<evidence type="ECO:0000256" key="13">
    <source>
        <dbReference type="ARBA" id="ARBA00022723"/>
    </source>
</evidence>
<keyword evidence="17" id="KW-0256">Endoplasmic reticulum</keyword>
<evidence type="ECO:0000256" key="11">
    <source>
        <dbReference type="ARBA" id="ARBA00022553"/>
    </source>
</evidence>
<evidence type="ECO:0000256" key="22">
    <source>
        <dbReference type="ARBA" id="ARBA00023006"/>
    </source>
</evidence>
<keyword evidence="12" id="KW-0053">Apoptosis</keyword>
<feature type="region of interest" description="Disordered" evidence="31">
    <location>
        <begin position="342"/>
        <end position="379"/>
    </location>
</feature>
<dbReference type="GO" id="GO:0006915">
    <property type="term" value="P:apoptotic process"/>
    <property type="evidence" value="ECO:0007669"/>
    <property type="project" value="UniProtKB-KW"/>
</dbReference>
<evidence type="ECO:0000256" key="7">
    <source>
        <dbReference type="ARBA" id="ARBA00004514"/>
    </source>
</evidence>
<evidence type="ECO:0000256" key="1">
    <source>
        <dbReference type="ARBA" id="ARBA00004204"/>
    </source>
</evidence>
<evidence type="ECO:0000256" key="18">
    <source>
        <dbReference type="ARBA" id="ARBA00022833"/>
    </source>
</evidence>
<evidence type="ECO:0000259" key="33">
    <source>
        <dbReference type="PROSITE" id="PS50030"/>
    </source>
</evidence>
<evidence type="ECO:0000256" key="23">
    <source>
        <dbReference type="ARBA" id="ARBA00023139"/>
    </source>
</evidence>
<evidence type="ECO:0000256" key="3">
    <source>
        <dbReference type="ARBA" id="ARBA00004322"/>
    </source>
</evidence>
<evidence type="ECO:0000256" key="28">
    <source>
        <dbReference type="ARBA" id="ARBA00072255"/>
    </source>
</evidence>
<dbReference type="SUPFAM" id="SSF57850">
    <property type="entry name" value="RING/U-box"/>
    <property type="match status" value="1"/>
</dbReference>
<dbReference type="PROSITE" id="PS50135">
    <property type="entry name" value="ZF_ZZ_2"/>
    <property type="match status" value="1"/>
</dbReference>
<feature type="compositionally biased region" description="Low complexity" evidence="31">
    <location>
        <begin position="1"/>
        <end position="14"/>
    </location>
</feature>
<dbReference type="GO" id="GO:0016605">
    <property type="term" value="C:PML body"/>
    <property type="evidence" value="ECO:0007669"/>
    <property type="project" value="UniProtKB-SubCell"/>
</dbReference>
<evidence type="ECO:0000256" key="8">
    <source>
        <dbReference type="ARBA" id="ARBA00004603"/>
    </source>
</evidence>
<feature type="compositionally biased region" description="Low complexity" evidence="31">
    <location>
        <begin position="350"/>
        <end position="371"/>
    </location>
</feature>
<evidence type="ECO:0000313" key="35">
    <source>
        <dbReference type="EMBL" id="KAG8523007.1"/>
    </source>
</evidence>
<dbReference type="GO" id="GO:0044753">
    <property type="term" value="C:amphisome"/>
    <property type="evidence" value="ECO:0007669"/>
    <property type="project" value="TreeGrafter"/>
</dbReference>
<dbReference type="Proteomes" id="UP000700334">
    <property type="component" value="Unassembled WGS sequence"/>
</dbReference>
<dbReference type="GO" id="GO:0008270">
    <property type="term" value="F:zinc ion binding"/>
    <property type="evidence" value="ECO:0007669"/>
    <property type="project" value="UniProtKB-KW"/>
</dbReference>
<keyword evidence="32" id="KW-0472">Membrane</keyword>
<evidence type="ECO:0000256" key="20">
    <source>
        <dbReference type="ARBA" id="ARBA00022859"/>
    </source>
</evidence>
<feature type="non-terminal residue" evidence="35">
    <location>
        <position position="1"/>
    </location>
</feature>
<keyword evidence="36" id="KW-1185">Reference proteome</keyword>
<evidence type="ECO:0000259" key="34">
    <source>
        <dbReference type="PROSITE" id="PS50135"/>
    </source>
</evidence>
<evidence type="ECO:0000256" key="32">
    <source>
        <dbReference type="SAM" id="Phobius"/>
    </source>
</evidence>
<dbReference type="GO" id="GO:0070530">
    <property type="term" value="F:K63-linked polyubiquitin modification-dependent protein binding"/>
    <property type="evidence" value="ECO:0007669"/>
    <property type="project" value="TreeGrafter"/>
</dbReference>
<keyword evidence="9" id="KW-0963">Cytoplasm</keyword>
<evidence type="ECO:0000256" key="25">
    <source>
        <dbReference type="ARBA" id="ARBA00023242"/>
    </source>
</evidence>
<keyword evidence="13" id="KW-0479">Metal-binding</keyword>
<comment type="subcellular location">
    <subcellularLocation>
        <location evidence="7">Cytoplasm</location>
        <location evidence="7">Cytosol</location>
    </subcellularLocation>
    <subcellularLocation>
        <location evidence="1">Cytoplasm</location>
        <location evidence="1">Myofibril</location>
        <location evidence="1">Sarcomere</location>
    </subcellularLocation>
    <subcellularLocation>
        <location evidence="6">Cytoplasmic vesicle</location>
        <location evidence="6">Autophagosome</location>
    </subcellularLocation>
    <subcellularLocation>
        <location evidence="2">Endoplasmic reticulum</location>
    </subcellularLocation>
    <subcellularLocation>
        <location evidence="8">Late endosome</location>
    </subcellularLocation>
    <subcellularLocation>
        <location evidence="5">Lysosome</location>
    </subcellularLocation>
    <subcellularLocation>
        <location evidence="3">Nucleus</location>
        <location evidence="3">PML body</location>
    </subcellularLocation>
    <subcellularLocation>
        <location evidence="4">Preautophagosomal structure</location>
    </subcellularLocation>
</comment>
<gene>
    <name evidence="35" type="ORF">J0S82_015447</name>
</gene>
<dbReference type="Gene3D" id="3.30.60.90">
    <property type="match status" value="1"/>
</dbReference>
<dbReference type="Pfam" id="PF16577">
    <property type="entry name" value="UBA_5"/>
    <property type="match status" value="1"/>
</dbReference>
<dbReference type="OrthoDB" id="441278at2759"/>
<dbReference type="GO" id="GO:0035973">
    <property type="term" value="P:aggrephagy"/>
    <property type="evidence" value="ECO:0007669"/>
    <property type="project" value="TreeGrafter"/>
</dbReference>
<keyword evidence="15 30" id="KW-0863">Zinc-finger</keyword>
<evidence type="ECO:0000256" key="27">
    <source>
        <dbReference type="ARBA" id="ARBA00023329"/>
    </source>
</evidence>
<feature type="domain" description="ZZ-type" evidence="34">
    <location>
        <begin position="201"/>
        <end position="251"/>
    </location>
</feature>
<dbReference type="GO" id="GO:0005764">
    <property type="term" value="C:lysosome"/>
    <property type="evidence" value="ECO:0007669"/>
    <property type="project" value="UniProtKB-SubCell"/>
</dbReference>
<evidence type="ECO:0000256" key="24">
    <source>
        <dbReference type="ARBA" id="ARBA00023228"/>
    </source>
</evidence>
<keyword evidence="11" id="KW-0597">Phosphoprotein</keyword>
<dbReference type="InterPro" id="IPR000433">
    <property type="entry name" value="Znf_ZZ"/>
</dbReference>